<keyword evidence="1" id="KW-0406">Ion transport</keyword>
<keyword evidence="3" id="KW-0998">Cell outer membrane</keyword>
<dbReference type="Proteomes" id="UP000824334">
    <property type="component" value="Chromosome"/>
</dbReference>
<organism evidence="8 9">
    <name type="scientific">Brevundimonas nasdae</name>
    <dbReference type="NCBI Taxonomy" id="172043"/>
    <lineage>
        <taxon>Bacteria</taxon>
        <taxon>Pseudomonadati</taxon>
        <taxon>Pseudomonadota</taxon>
        <taxon>Alphaproteobacteria</taxon>
        <taxon>Caulobacterales</taxon>
        <taxon>Caulobacteraceae</taxon>
        <taxon>Brevundimonas</taxon>
    </lineage>
</organism>
<gene>
    <name evidence="8" type="ORF">KWG56_08185</name>
</gene>
<evidence type="ECO:0000256" key="3">
    <source>
        <dbReference type="PROSITE-ProRule" id="PRU01360"/>
    </source>
</evidence>
<evidence type="ECO:0000259" key="6">
    <source>
        <dbReference type="Pfam" id="PF00593"/>
    </source>
</evidence>
<keyword evidence="8" id="KW-0675">Receptor</keyword>
<keyword evidence="5" id="KW-0732">Signal</keyword>
<comment type="similarity">
    <text evidence="3 4">Belongs to the TonB-dependent receptor family.</text>
</comment>
<feature type="domain" description="TonB-dependent receptor plug" evidence="7">
    <location>
        <begin position="46"/>
        <end position="155"/>
    </location>
</feature>
<feature type="domain" description="TonB-dependent receptor-like beta-barrel" evidence="6">
    <location>
        <begin position="227"/>
        <end position="686"/>
    </location>
</feature>
<dbReference type="PANTHER" id="PTHR32552">
    <property type="entry name" value="FERRICHROME IRON RECEPTOR-RELATED"/>
    <property type="match status" value="1"/>
</dbReference>
<keyword evidence="3" id="KW-1134">Transmembrane beta strand</keyword>
<dbReference type="PANTHER" id="PTHR32552:SF81">
    <property type="entry name" value="TONB-DEPENDENT OUTER MEMBRANE RECEPTOR"/>
    <property type="match status" value="1"/>
</dbReference>
<accession>A0ABX8TPF9</accession>
<protein>
    <submittedName>
        <fullName evidence="8">TonB-dependent receptor</fullName>
    </submittedName>
</protein>
<evidence type="ECO:0000256" key="1">
    <source>
        <dbReference type="ARBA" id="ARBA00023065"/>
    </source>
</evidence>
<reference evidence="8 9" key="1">
    <citation type="submission" date="2021-07" db="EMBL/GenBank/DDBJ databases">
        <title>Isolation and characterization of bacteria from a gold mining with a capacity of golden bioaccumulation.</title>
        <authorList>
            <person name="Yang X.J."/>
        </authorList>
    </citation>
    <scope>NUCLEOTIDE SEQUENCE [LARGE SCALE GENOMIC DNA]</scope>
    <source>
        <strain evidence="8 9">Au29</strain>
    </source>
</reference>
<dbReference type="RefSeq" id="WP_219354413.1">
    <property type="nucleotide sequence ID" value="NZ_CP080034.1"/>
</dbReference>
<proteinExistence type="inferred from homology"/>
<sequence>MLRKSLLLSSSIWLGAALPGQAQEPAEPALLDEVVVTATRTERNLLEVPASVTVRKMEQLYSEGFLSSPDELRGVPGVFFRRGEGDNDEFPSVSIRGVTGNHGNDTFLALVDGIPFISGNEEVLLSEVPFAAVDQIEFVRGPVSALYGRGGISGAVNYITRTPRRDATTLAVSAGSDDYYRAGLTAERVFDAGSLLADVSHEESEGWRESNARRIFNVFVKGVADLTPDTTLTAYVNYGDRRHEVGSVIPTFADGTPVDILGGREGAIQYGAPFSVTETLMGAVRLDHRLNDDLSLQLTAHARRADSNNLLNFYDAWLFDPANDIFGVNGFEATTRSDTAFLEATANWTTGRHDIVGGVNIERVDLVGQSIWSGQNGFTFACGFNFFAINLNYQTGEVVNAGAPCFVRQLEDDTDTTNHFWSAFLQDEIRLTDRLTLTLGGRYDSFERETLFKPTFAGDVARTLNDDESAFSPKASLSYDFSGGMIYAAYGRGFSSNFGPTFQWDANQYERDSRPTTLDSYEVGIKGRPLERRLTYTLTGFYLEQKNRLFIIDNDDPAGPPNLATTGQLYTSRGIEATADLRLDEATSLRGSYTLTQPEWQEYEVGGLVLTGLTPTGVPEHMGFVELGHRVNDRVELKASWEMYGDYFVTRDNGVKAGGYALLNASARIDLSPSRGLSLDLAATNLLDEAYDYLFGGQSAATHLTPGVLRQLRATLRARF</sequence>
<keyword evidence="3" id="KW-0813">Transport</keyword>
<dbReference type="EMBL" id="CP080034">
    <property type="protein sequence ID" value="QYC11910.1"/>
    <property type="molecule type" value="Genomic_DNA"/>
</dbReference>
<dbReference type="InterPro" id="IPR039426">
    <property type="entry name" value="TonB-dep_rcpt-like"/>
</dbReference>
<dbReference type="Pfam" id="PF00593">
    <property type="entry name" value="TonB_dep_Rec_b-barrel"/>
    <property type="match status" value="1"/>
</dbReference>
<dbReference type="Pfam" id="PF07715">
    <property type="entry name" value="Plug"/>
    <property type="match status" value="1"/>
</dbReference>
<dbReference type="InterPro" id="IPR000531">
    <property type="entry name" value="Beta-barrel_TonB"/>
</dbReference>
<feature type="signal peptide" evidence="5">
    <location>
        <begin position="1"/>
        <end position="22"/>
    </location>
</feature>
<keyword evidence="3" id="KW-0812">Transmembrane</keyword>
<keyword evidence="2 4" id="KW-0798">TonB box</keyword>
<dbReference type="GeneID" id="94375242"/>
<keyword evidence="9" id="KW-1185">Reference proteome</keyword>
<evidence type="ECO:0000259" key="7">
    <source>
        <dbReference type="Pfam" id="PF07715"/>
    </source>
</evidence>
<comment type="subcellular location">
    <subcellularLocation>
        <location evidence="3">Cell outer membrane</location>
        <topology evidence="3">Multi-pass membrane protein</topology>
    </subcellularLocation>
</comment>
<dbReference type="CDD" id="cd01347">
    <property type="entry name" value="ligand_gated_channel"/>
    <property type="match status" value="1"/>
</dbReference>
<evidence type="ECO:0000313" key="8">
    <source>
        <dbReference type="EMBL" id="QYC11910.1"/>
    </source>
</evidence>
<evidence type="ECO:0000313" key="9">
    <source>
        <dbReference type="Proteomes" id="UP000824334"/>
    </source>
</evidence>
<evidence type="ECO:0000256" key="5">
    <source>
        <dbReference type="SAM" id="SignalP"/>
    </source>
</evidence>
<evidence type="ECO:0000256" key="2">
    <source>
        <dbReference type="ARBA" id="ARBA00023077"/>
    </source>
</evidence>
<dbReference type="InterPro" id="IPR012910">
    <property type="entry name" value="Plug_dom"/>
</dbReference>
<evidence type="ECO:0000256" key="4">
    <source>
        <dbReference type="RuleBase" id="RU003357"/>
    </source>
</evidence>
<name>A0ABX8TPF9_9CAUL</name>
<dbReference type="PROSITE" id="PS52016">
    <property type="entry name" value="TONB_DEPENDENT_REC_3"/>
    <property type="match status" value="1"/>
</dbReference>
<keyword evidence="3 4" id="KW-0472">Membrane</keyword>
<feature type="chain" id="PRO_5046680829" evidence="5">
    <location>
        <begin position="23"/>
        <end position="720"/>
    </location>
</feature>